<keyword evidence="1" id="KW-1133">Transmembrane helix</keyword>
<proteinExistence type="predicted"/>
<dbReference type="InterPro" id="IPR013783">
    <property type="entry name" value="Ig-like_fold"/>
</dbReference>
<feature type="domain" description="Ig-like" evidence="2">
    <location>
        <begin position="24"/>
        <end position="142"/>
    </location>
</feature>
<dbReference type="InterPro" id="IPR003599">
    <property type="entry name" value="Ig_sub"/>
</dbReference>
<comment type="caution">
    <text evidence="3">The sequence shown here is derived from an EMBL/GenBank/DDBJ whole genome shotgun (WGS) entry which is preliminary data.</text>
</comment>
<dbReference type="SUPFAM" id="SSF82895">
    <property type="entry name" value="TSP-1 type 1 repeat"/>
    <property type="match status" value="1"/>
</dbReference>
<dbReference type="EMBL" id="JTDF01008476">
    <property type="protein sequence ID" value="KAF8564521.1"/>
    <property type="molecule type" value="Genomic_DNA"/>
</dbReference>
<dbReference type="SMART" id="SM00409">
    <property type="entry name" value="IG"/>
    <property type="match status" value="1"/>
</dbReference>
<dbReference type="AlphaFoldDB" id="A0A8T0DCP3"/>
<dbReference type="InterPro" id="IPR036383">
    <property type="entry name" value="TSP1_rpt_sf"/>
</dbReference>
<accession>A0A8T0DCP3</accession>
<dbReference type="InterPro" id="IPR007110">
    <property type="entry name" value="Ig-like_dom"/>
</dbReference>
<dbReference type="Gene3D" id="2.60.40.10">
    <property type="entry name" value="Immunoglobulins"/>
    <property type="match status" value="1"/>
</dbReference>
<organism evidence="3 4">
    <name type="scientific">Paragonimus westermani</name>
    <dbReference type="NCBI Taxonomy" id="34504"/>
    <lineage>
        <taxon>Eukaryota</taxon>
        <taxon>Metazoa</taxon>
        <taxon>Spiralia</taxon>
        <taxon>Lophotrochozoa</taxon>
        <taxon>Platyhelminthes</taxon>
        <taxon>Trematoda</taxon>
        <taxon>Digenea</taxon>
        <taxon>Plagiorchiida</taxon>
        <taxon>Troglotremata</taxon>
        <taxon>Troglotrematidae</taxon>
        <taxon>Paragonimus</taxon>
    </lineage>
</organism>
<evidence type="ECO:0000256" key="1">
    <source>
        <dbReference type="SAM" id="Phobius"/>
    </source>
</evidence>
<feature type="non-terminal residue" evidence="3">
    <location>
        <position position="1"/>
    </location>
</feature>
<evidence type="ECO:0000259" key="2">
    <source>
        <dbReference type="PROSITE" id="PS50835"/>
    </source>
</evidence>
<keyword evidence="1" id="KW-0472">Membrane</keyword>
<feature type="transmembrane region" description="Helical" evidence="1">
    <location>
        <begin position="254"/>
        <end position="278"/>
    </location>
</feature>
<dbReference type="PROSITE" id="PS50835">
    <property type="entry name" value="IG_LIKE"/>
    <property type="match status" value="1"/>
</dbReference>
<sequence>FRQAICETSEIDQSCSRLVGRVFLSCTQWKTEAKSRSKPNFPTITTTTLFTRITWMKDGNRIDKGSSRIRILHTLKLSESNNVTQQNQHYQFNTSSDEAFDEVAHAVSWLIIRSTEIEDEGVYTCLVTNEAGRQTSNQARLTIHVDGKWSEWYDWTQCPTECASNVTSQKSVGHEKFRQKDELLWDNCPQMCLLHHAQRQRHCNAPKPRGGGRPCLGDAVERISCMELCKRNLISGDNAKTDRNTNKILSPKEIGLVLFLALAILLFLGSASIVIFLISRTRCKPTKTGSNPARYTPSTNLDSSIRYKKTTSSILATDVNGNCRSNHIRTRSRDSHRTETKILKSAEPYPYRNLQLLSNEHHVRQFLKYHALFLHPVETVPRMRDRSGKQNSIRNHLSSVKRPDLSSRFPATDFDYCLCTLPNAHFYDITQVKYTVHEQKAELASNVQQLKQLIGSKCVPYNLQSPIPKRYTPPNTSSCQSVLIRKLRKDDGTQSQLKEVNKCGENVSVLVKLNRLPSDRSTNPQSTKRMKFKTFVNVDQKPIEHQDY</sequence>
<gene>
    <name evidence="3" type="ORF">P879_01537</name>
</gene>
<dbReference type="Pfam" id="PF07679">
    <property type="entry name" value="I-set"/>
    <property type="match status" value="1"/>
</dbReference>
<dbReference type="PROSITE" id="PS50092">
    <property type="entry name" value="TSP1"/>
    <property type="match status" value="1"/>
</dbReference>
<keyword evidence="4" id="KW-1185">Reference proteome</keyword>
<evidence type="ECO:0000313" key="4">
    <source>
        <dbReference type="Proteomes" id="UP000699462"/>
    </source>
</evidence>
<dbReference type="Gene3D" id="2.20.100.10">
    <property type="entry name" value="Thrombospondin type-1 (TSP1) repeat"/>
    <property type="match status" value="1"/>
</dbReference>
<dbReference type="InterPro" id="IPR036179">
    <property type="entry name" value="Ig-like_dom_sf"/>
</dbReference>
<dbReference type="OrthoDB" id="6258760at2759"/>
<name>A0A8T0DCP3_9TREM</name>
<dbReference type="Proteomes" id="UP000699462">
    <property type="component" value="Unassembled WGS sequence"/>
</dbReference>
<dbReference type="InterPro" id="IPR000884">
    <property type="entry name" value="TSP1_rpt"/>
</dbReference>
<keyword evidence="1" id="KW-0812">Transmembrane</keyword>
<dbReference type="SUPFAM" id="SSF48726">
    <property type="entry name" value="Immunoglobulin"/>
    <property type="match status" value="1"/>
</dbReference>
<evidence type="ECO:0000313" key="3">
    <source>
        <dbReference type="EMBL" id="KAF8564521.1"/>
    </source>
</evidence>
<dbReference type="InterPro" id="IPR013098">
    <property type="entry name" value="Ig_I-set"/>
</dbReference>
<protein>
    <recommendedName>
        <fullName evidence="2">Ig-like domain-containing protein</fullName>
    </recommendedName>
</protein>
<reference evidence="3 4" key="1">
    <citation type="submission" date="2019-07" db="EMBL/GenBank/DDBJ databases">
        <title>Annotation for the trematode Paragonimus westermani.</title>
        <authorList>
            <person name="Choi Y.-J."/>
        </authorList>
    </citation>
    <scope>NUCLEOTIDE SEQUENCE [LARGE SCALE GENOMIC DNA]</scope>
    <source>
        <strain evidence="3">180907_Pwestermani</strain>
    </source>
</reference>